<dbReference type="InterPro" id="IPR021295">
    <property type="entry name" value="DUF2867"/>
</dbReference>
<name>A0A1Y5F9V7_9BACT</name>
<reference evidence="2" key="1">
    <citation type="journal article" date="2017" name="Proc. Natl. Acad. Sci. U.S.A.">
        <title>Simulation of Deepwater Horizon oil plume reveals substrate specialization within a complex community of hydrocarbon-degraders.</title>
        <authorList>
            <person name="Hu P."/>
            <person name="Dubinsky E.A."/>
            <person name="Probst A.J."/>
            <person name="Wang J."/>
            <person name="Sieber C.M.K."/>
            <person name="Tom L.M."/>
            <person name="Gardinali P."/>
            <person name="Banfield J.F."/>
            <person name="Atlas R.M."/>
            <person name="Andersen G.L."/>
        </authorList>
    </citation>
    <scope>NUCLEOTIDE SEQUENCE [LARGE SCALE GENOMIC DNA]</scope>
</reference>
<accession>A0A1Y5F9V7</accession>
<dbReference type="Proteomes" id="UP000196531">
    <property type="component" value="Unassembled WGS sequence"/>
</dbReference>
<proteinExistence type="predicted"/>
<organism evidence="1 2">
    <name type="scientific">Halobacteriovorax marinus</name>
    <dbReference type="NCBI Taxonomy" id="97084"/>
    <lineage>
        <taxon>Bacteria</taxon>
        <taxon>Pseudomonadati</taxon>
        <taxon>Bdellovibrionota</taxon>
        <taxon>Bacteriovoracia</taxon>
        <taxon>Bacteriovoracales</taxon>
        <taxon>Halobacteriovoraceae</taxon>
        <taxon>Halobacteriovorax</taxon>
    </lineage>
</organism>
<dbReference type="Pfam" id="PF11066">
    <property type="entry name" value="DUF2867"/>
    <property type="match status" value="1"/>
</dbReference>
<evidence type="ECO:0000313" key="2">
    <source>
        <dbReference type="Proteomes" id="UP000196531"/>
    </source>
</evidence>
<comment type="caution">
    <text evidence="1">The sequence shown here is derived from an EMBL/GenBank/DDBJ whole genome shotgun (WGS) entry which is preliminary data.</text>
</comment>
<evidence type="ECO:0000313" key="1">
    <source>
        <dbReference type="EMBL" id="OUR96291.1"/>
    </source>
</evidence>
<protein>
    <recommendedName>
        <fullName evidence="3">DUF2867 domain-containing protein</fullName>
    </recommendedName>
</protein>
<sequence length="167" mass="19416">MKMHYSLPNISVLNSENEKYDYIDCFEGELLNSNIQISDVAASFFKSSPKWVEQLFRLRHAIVRHIGLKTEMLNIDKDLGVIKEGDKIGFFKVYKVLENEIMMGENDSHLNFKCSILITRGEKTQLSVTTAVTFNNRFGRVYFMLIKTFHKLIVGVMMKNVLRDLNR</sequence>
<dbReference type="AlphaFoldDB" id="A0A1Y5F9V7"/>
<dbReference type="EMBL" id="MAAO01000006">
    <property type="protein sequence ID" value="OUR96291.1"/>
    <property type="molecule type" value="Genomic_DNA"/>
</dbReference>
<evidence type="ECO:0008006" key="3">
    <source>
        <dbReference type="Google" id="ProtNLM"/>
    </source>
</evidence>
<gene>
    <name evidence="1" type="ORF">A9Q84_08000</name>
</gene>